<comment type="caution">
    <text evidence="3">The sequence shown here is derived from an EMBL/GenBank/DDBJ whole genome shotgun (WGS) entry which is preliminary data.</text>
</comment>
<evidence type="ECO:0000313" key="4">
    <source>
        <dbReference type="Proteomes" id="UP000178953"/>
    </source>
</evidence>
<reference evidence="3 4" key="1">
    <citation type="submission" date="2016-09" db="EMBL/GenBank/DDBJ databases">
        <title>genome sequence of Mycobacterium sp. 739 SCH.</title>
        <authorList>
            <person name="Greninger A.L."/>
            <person name="Qin X."/>
            <person name="Jerome K."/>
            <person name="Vora S."/>
            <person name="Quinn K."/>
        </authorList>
    </citation>
    <scope>NUCLEOTIDE SEQUENCE [LARGE SCALE GENOMIC DNA]</scope>
    <source>
        <strain evidence="3 4">SCH</strain>
    </source>
</reference>
<dbReference type="RefSeq" id="WP_070353918.1">
    <property type="nucleotide sequence ID" value="NZ_CP043474.1"/>
</dbReference>
<gene>
    <name evidence="3" type="ORF">BEL07_15045</name>
</gene>
<evidence type="ECO:0000256" key="2">
    <source>
        <dbReference type="SAM" id="SignalP"/>
    </source>
</evidence>
<sequence>MRLIKTAVAAGLVTGALAAGVLGAGVAAAEPVPPPGYPAGDPPPPNAPAKPPQPRWSPNTPVVWEQLGYRWGVWINGSFLPLY</sequence>
<protein>
    <submittedName>
        <fullName evidence="3">Uncharacterized protein</fullName>
    </submittedName>
</protein>
<dbReference type="Proteomes" id="UP000178953">
    <property type="component" value="Unassembled WGS sequence"/>
</dbReference>
<keyword evidence="4" id="KW-1185">Reference proteome</keyword>
<keyword evidence="2" id="KW-0732">Signal</keyword>
<proteinExistence type="predicted"/>
<feature type="chain" id="PRO_5038402759" evidence="2">
    <location>
        <begin position="19"/>
        <end position="83"/>
    </location>
</feature>
<name>A0A1E8Q2Y6_9MYCO</name>
<evidence type="ECO:0000256" key="1">
    <source>
        <dbReference type="SAM" id="MobiDB-lite"/>
    </source>
</evidence>
<dbReference type="AlphaFoldDB" id="A0A1E8Q2Y6"/>
<feature type="signal peptide" evidence="2">
    <location>
        <begin position="1"/>
        <end position="18"/>
    </location>
</feature>
<dbReference type="EMBL" id="MCHX01000032">
    <property type="protein sequence ID" value="OFJ52923.1"/>
    <property type="molecule type" value="Genomic_DNA"/>
</dbReference>
<feature type="compositionally biased region" description="Pro residues" evidence="1">
    <location>
        <begin position="32"/>
        <end position="55"/>
    </location>
</feature>
<evidence type="ECO:0000313" key="3">
    <source>
        <dbReference type="EMBL" id="OFJ52923.1"/>
    </source>
</evidence>
<organism evidence="3 4">
    <name type="scientific">Mycolicibacterium grossiae</name>
    <dbReference type="NCBI Taxonomy" id="1552759"/>
    <lineage>
        <taxon>Bacteria</taxon>
        <taxon>Bacillati</taxon>
        <taxon>Actinomycetota</taxon>
        <taxon>Actinomycetes</taxon>
        <taxon>Mycobacteriales</taxon>
        <taxon>Mycobacteriaceae</taxon>
        <taxon>Mycolicibacterium</taxon>
    </lineage>
</organism>
<feature type="region of interest" description="Disordered" evidence="1">
    <location>
        <begin position="32"/>
        <end position="58"/>
    </location>
</feature>
<accession>A0A1E8Q2Y6</accession>